<evidence type="ECO:0000313" key="3">
    <source>
        <dbReference type="Ensembl" id="ENSEEEP00000004512.2"/>
    </source>
</evidence>
<dbReference type="Proteomes" id="UP000314983">
    <property type="component" value="Chromosome 4"/>
</dbReference>
<dbReference type="PANTHER" id="PTHR15454:SF56">
    <property type="entry name" value="PROTEIN PHOSPHATASE 1 REGULATORY SUBUNIT 7-RELATED"/>
    <property type="match status" value="1"/>
</dbReference>
<dbReference type="GeneTree" id="ENSGT00940000157011"/>
<keyword evidence="4" id="KW-1185">Reference proteome</keyword>
<reference evidence="4" key="1">
    <citation type="journal article" date="2014" name="Science">
        <title>Nonhuman genetics. Genomic basis for the convergent evolution of electric organs.</title>
        <authorList>
            <person name="Gallant J.R."/>
            <person name="Traeger L.L."/>
            <person name="Volkening J.D."/>
            <person name="Moffett H."/>
            <person name="Chen P.H."/>
            <person name="Novina C.D."/>
            <person name="Phillips G.N.Jr."/>
            <person name="Anand R."/>
            <person name="Wells G.B."/>
            <person name="Pinch M."/>
            <person name="Guth R."/>
            <person name="Unguez G.A."/>
            <person name="Albert J.S."/>
            <person name="Zakon H.H."/>
            <person name="Samanta M.P."/>
            <person name="Sussman M.R."/>
        </authorList>
    </citation>
    <scope>NUCLEOTIDE SEQUENCE [LARGE SCALE GENOMIC DNA]</scope>
</reference>
<sequence length="325" mass="36122">MSNRSTPARSRDDCSPSLERLDLDQYVTHLKTQFCVCGSILSTQADTVQCPPASVGAEPLCERSSLLEAEAGALAVHGLTECPSLDTMCKLRLLNLQHNLLSHLPHLAHLRRLAILDLYDNRLTDMSAISALPSLRVLILGKNGIQRISGLDSLTKLNVLDLHSNQISVIENVSHLSELRVLNLAGNHITRVEKLQGLDSLTELNLRCNRISTVTEVDRLPCLQRLFLSTNSICSFDELACLGDSCSLSELTLDGNPVAQESCYKQTTLRCLLPLRPLDMKRSTEEERRVASLLARKEDEKKREGHKQAAHKVHIQTHTYTHSRG</sequence>
<dbReference type="PROSITE" id="PS51450">
    <property type="entry name" value="LRR"/>
    <property type="match status" value="7"/>
</dbReference>
<protein>
    <submittedName>
        <fullName evidence="3">Uncharacterized protein</fullName>
    </submittedName>
</protein>
<dbReference type="STRING" id="8005.ENSEEEP00000004512"/>
<dbReference type="InterPro" id="IPR003591">
    <property type="entry name" value="Leu-rich_rpt_typical-subtyp"/>
</dbReference>
<name>A0A4W4DYZ3_ELEEL</name>
<accession>A0A4W4DYZ3</accession>
<dbReference type="InterPro" id="IPR032675">
    <property type="entry name" value="LRR_dom_sf"/>
</dbReference>
<keyword evidence="2" id="KW-0677">Repeat</keyword>
<dbReference type="SMART" id="SM00369">
    <property type="entry name" value="LRR_TYP"/>
    <property type="match status" value="7"/>
</dbReference>
<dbReference type="Gene3D" id="3.80.10.10">
    <property type="entry name" value="Ribonuclease Inhibitor"/>
    <property type="match status" value="2"/>
</dbReference>
<reference evidence="4" key="2">
    <citation type="journal article" date="2017" name="Sci. Adv.">
        <title>A tail of two voltages: Proteomic comparison of the three electric organs of the electric eel.</title>
        <authorList>
            <person name="Traeger L.L."/>
            <person name="Sabat G."/>
            <person name="Barrett-Wilt G.A."/>
            <person name="Wells G.B."/>
            <person name="Sussman M.R."/>
        </authorList>
    </citation>
    <scope>NUCLEOTIDE SEQUENCE [LARGE SCALE GENOMIC DNA]</scope>
</reference>
<evidence type="ECO:0000313" key="4">
    <source>
        <dbReference type="Proteomes" id="UP000314983"/>
    </source>
</evidence>
<dbReference type="PANTHER" id="PTHR15454">
    <property type="entry name" value="NISCHARIN RELATED"/>
    <property type="match status" value="1"/>
</dbReference>
<dbReference type="Ensembl" id="ENSEEET00000004575.2">
    <property type="protein sequence ID" value="ENSEEEP00000004512.2"/>
    <property type="gene ID" value="ENSEEEG00000002348.2"/>
</dbReference>
<dbReference type="InterPro" id="IPR001611">
    <property type="entry name" value="Leu-rich_rpt"/>
</dbReference>
<proteinExistence type="predicted"/>
<organism evidence="3 4">
    <name type="scientific">Electrophorus electricus</name>
    <name type="common">Electric eel</name>
    <name type="synonym">Gymnotus electricus</name>
    <dbReference type="NCBI Taxonomy" id="8005"/>
    <lineage>
        <taxon>Eukaryota</taxon>
        <taxon>Metazoa</taxon>
        <taxon>Chordata</taxon>
        <taxon>Craniata</taxon>
        <taxon>Vertebrata</taxon>
        <taxon>Euteleostomi</taxon>
        <taxon>Actinopterygii</taxon>
        <taxon>Neopterygii</taxon>
        <taxon>Teleostei</taxon>
        <taxon>Ostariophysi</taxon>
        <taxon>Gymnotiformes</taxon>
        <taxon>Gymnotoidei</taxon>
        <taxon>Gymnotidae</taxon>
        <taxon>Electrophorus</taxon>
    </lineage>
</organism>
<reference evidence="3" key="4">
    <citation type="submission" date="2025-08" db="UniProtKB">
        <authorList>
            <consortium name="Ensembl"/>
        </authorList>
    </citation>
    <scope>IDENTIFICATION</scope>
</reference>
<dbReference type="OMA" id="IICICEL"/>
<evidence type="ECO:0000256" key="2">
    <source>
        <dbReference type="ARBA" id="ARBA00022737"/>
    </source>
</evidence>
<dbReference type="SMART" id="SM00365">
    <property type="entry name" value="LRR_SD22"/>
    <property type="match status" value="6"/>
</dbReference>
<reference evidence="3" key="5">
    <citation type="submission" date="2025-09" db="UniProtKB">
        <authorList>
            <consortium name="Ensembl"/>
        </authorList>
    </citation>
    <scope>IDENTIFICATION</scope>
</reference>
<dbReference type="AlphaFoldDB" id="A0A4W4DYZ3"/>
<dbReference type="SUPFAM" id="SSF52058">
    <property type="entry name" value="L domain-like"/>
    <property type="match status" value="1"/>
</dbReference>
<reference evidence="3" key="3">
    <citation type="submission" date="2020-05" db="EMBL/GenBank/DDBJ databases">
        <title>Electrophorus electricus (electric eel) genome, fEleEle1, primary haplotype.</title>
        <authorList>
            <person name="Myers G."/>
            <person name="Meyer A."/>
            <person name="Fedrigo O."/>
            <person name="Formenti G."/>
            <person name="Rhie A."/>
            <person name="Tracey A."/>
            <person name="Sims Y."/>
            <person name="Jarvis E.D."/>
        </authorList>
    </citation>
    <scope>NUCLEOTIDE SEQUENCE [LARGE SCALE GENOMIC DNA]</scope>
</reference>
<keyword evidence="1" id="KW-0433">Leucine-rich repeat</keyword>
<dbReference type="Pfam" id="PF14580">
    <property type="entry name" value="LRR_9"/>
    <property type="match status" value="1"/>
</dbReference>
<dbReference type="GO" id="GO:0005737">
    <property type="term" value="C:cytoplasm"/>
    <property type="evidence" value="ECO:0007669"/>
    <property type="project" value="TreeGrafter"/>
</dbReference>
<evidence type="ECO:0000256" key="1">
    <source>
        <dbReference type="ARBA" id="ARBA00022614"/>
    </source>
</evidence>